<dbReference type="InterPro" id="IPR018253">
    <property type="entry name" value="DnaJ_domain_CS"/>
</dbReference>
<protein>
    <submittedName>
        <fullName evidence="5">DnaJ homolog subfamily B member 4-like</fullName>
    </submittedName>
</protein>
<evidence type="ECO:0000313" key="5">
    <source>
        <dbReference type="RefSeq" id="XP_016980031.1"/>
    </source>
</evidence>
<dbReference type="InterPro" id="IPR036869">
    <property type="entry name" value="J_dom_sf"/>
</dbReference>
<reference evidence="5" key="2">
    <citation type="submission" date="2025-04" db="UniProtKB">
        <authorList>
            <consortium name="RefSeq"/>
        </authorList>
    </citation>
    <scope>IDENTIFICATION</scope>
</reference>
<dbReference type="OMA" id="ERRRFDY"/>
<dbReference type="EnsemblMetazoa" id="XM_017124542.1">
    <property type="protein sequence ID" value="XP_016980031.1"/>
    <property type="gene ID" value="LOC108045268"/>
</dbReference>
<dbReference type="GO" id="GO:0071218">
    <property type="term" value="P:cellular response to misfolded protein"/>
    <property type="evidence" value="ECO:0007669"/>
    <property type="project" value="TreeGrafter"/>
</dbReference>
<evidence type="ECO:0000313" key="4">
    <source>
        <dbReference type="Proteomes" id="UP001652680"/>
    </source>
</evidence>
<dbReference type="RefSeq" id="XP_016980031.1">
    <property type="nucleotide sequence ID" value="XM_017124542.1"/>
</dbReference>
<proteinExistence type="predicted"/>
<keyword evidence="1" id="KW-0472">Membrane</keyword>
<gene>
    <name evidence="5" type="primary">LOC108045268</name>
    <name evidence="3" type="synonym">108045268</name>
</gene>
<sequence length="122" mass="13795">MEQDHYMILGLAPSATGEDIVKAYRRMAIIYHPDKNGHPQTEEYFKKIKLAFEVLSDEDRRAKYDLSLRNRNKRPAGTHNYQQNDQAEAPDFLPAICAIGGILVGAFMGFSAFRAFNGSNQN</sequence>
<reference evidence="3" key="3">
    <citation type="submission" date="2025-05" db="UniProtKB">
        <authorList>
            <consortium name="EnsemblMetazoa"/>
        </authorList>
    </citation>
    <scope>IDENTIFICATION</scope>
</reference>
<dbReference type="PROSITE" id="PS00636">
    <property type="entry name" value="DNAJ_1"/>
    <property type="match status" value="1"/>
</dbReference>
<dbReference type="PANTHER" id="PTHR43908">
    <property type="entry name" value="AT29763P-RELATED"/>
    <property type="match status" value="1"/>
</dbReference>
<dbReference type="InterPro" id="IPR001623">
    <property type="entry name" value="DnaJ_domain"/>
</dbReference>
<keyword evidence="1" id="KW-0812">Transmembrane</keyword>
<dbReference type="Proteomes" id="UP001652680">
    <property type="component" value="Unassembled WGS sequence"/>
</dbReference>
<evidence type="ECO:0000313" key="3">
    <source>
        <dbReference type="EnsemblMetazoa" id="XP_016980031.1"/>
    </source>
</evidence>
<dbReference type="PRINTS" id="PR00625">
    <property type="entry name" value="JDOMAIN"/>
</dbReference>
<dbReference type="OrthoDB" id="552049at2759"/>
<evidence type="ECO:0000259" key="2">
    <source>
        <dbReference type="PROSITE" id="PS50076"/>
    </source>
</evidence>
<dbReference type="Pfam" id="PF00226">
    <property type="entry name" value="DnaJ"/>
    <property type="match status" value="1"/>
</dbReference>
<reference evidence="4" key="1">
    <citation type="journal article" date="2021" name="Elife">
        <title>Highly contiguous assemblies of 101 drosophilid genomes.</title>
        <authorList>
            <person name="Kim B.Y."/>
            <person name="Wang J.R."/>
            <person name="Miller D.E."/>
            <person name="Barmina O."/>
            <person name="Delaney E."/>
            <person name="Thompson A."/>
            <person name="Comeault A.A."/>
            <person name="Peede D."/>
            <person name="D'Agostino E.R."/>
            <person name="Pelaez J."/>
            <person name="Aguilar J.M."/>
            <person name="Haji D."/>
            <person name="Matsunaga T."/>
            <person name="Armstrong E.E."/>
            <person name="Zych M."/>
            <person name="Ogawa Y."/>
            <person name="Stamenkovic-Radak M."/>
            <person name="Jelic M."/>
            <person name="Veselinovic M.S."/>
            <person name="Tanaskovic M."/>
            <person name="Eric P."/>
            <person name="Gao J.J."/>
            <person name="Katoh T.K."/>
            <person name="Toda M.J."/>
            <person name="Watabe H."/>
            <person name="Watada M."/>
            <person name="Davis J.S."/>
            <person name="Moyle L.C."/>
            <person name="Manoli G."/>
            <person name="Bertolini E."/>
            <person name="Kostal V."/>
            <person name="Hawley R.S."/>
            <person name="Takahashi A."/>
            <person name="Jones C.D."/>
            <person name="Price D.K."/>
            <person name="Whiteman N."/>
            <person name="Kopp A."/>
            <person name="Matute D.R."/>
            <person name="Petrov D.A."/>
        </authorList>
    </citation>
    <scope>NUCLEOTIDE SEQUENCE [LARGE SCALE GENOMIC DNA]</scope>
</reference>
<dbReference type="InterPro" id="IPR051100">
    <property type="entry name" value="DnaJ_subfamily_B/C"/>
</dbReference>
<feature type="domain" description="J" evidence="2">
    <location>
        <begin position="4"/>
        <end position="68"/>
    </location>
</feature>
<name>A0A6P4F3W6_DRORH</name>
<keyword evidence="1" id="KW-1133">Transmembrane helix</keyword>
<evidence type="ECO:0000256" key="1">
    <source>
        <dbReference type="SAM" id="Phobius"/>
    </source>
</evidence>
<dbReference type="AlphaFoldDB" id="A0A6P4F3W6"/>
<dbReference type="GO" id="GO:0030544">
    <property type="term" value="F:Hsp70 protein binding"/>
    <property type="evidence" value="ECO:0007669"/>
    <property type="project" value="TreeGrafter"/>
</dbReference>
<dbReference type="SMART" id="SM00271">
    <property type="entry name" value="DnaJ"/>
    <property type="match status" value="1"/>
</dbReference>
<dbReference type="SUPFAM" id="SSF46565">
    <property type="entry name" value="Chaperone J-domain"/>
    <property type="match status" value="1"/>
</dbReference>
<dbReference type="CDD" id="cd06257">
    <property type="entry name" value="DnaJ"/>
    <property type="match status" value="1"/>
</dbReference>
<dbReference type="PROSITE" id="PS50076">
    <property type="entry name" value="DNAJ_2"/>
    <property type="match status" value="1"/>
</dbReference>
<keyword evidence="4" id="KW-1185">Reference proteome</keyword>
<feature type="transmembrane region" description="Helical" evidence="1">
    <location>
        <begin position="92"/>
        <end position="113"/>
    </location>
</feature>
<dbReference type="GeneID" id="108045268"/>
<dbReference type="PANTHER" id="PTHR43908:SF3">
    <property type="entry name" value="AT29763P-RELATED"/>
    <property type="match status" value="1"/>
</dbReference>
<dbReference type="GO" id="GO:0005789">
    <property type="term" value="C:endoplasmic reticulum membrane"/>
    <property type="evidence" value="ECO:0007669"/>
    <property type="project" value="TreeGrafter"/>
</dbReference>
<dbReference type="Gene3D" id="1.10.287.110">
    <property type="entry name" value="DnaJ domain"/>
    <property type="match status" value="1"/>
</dbReference>
<organism evidence="5">
    <name type="scientific">Drosophila rhopaloa</name>
    <name type="common">Fruit fly</name>
    <dbReference type="NCBI Taxonomy" id="1041015"/>
    <lineage>
        <taxon>Eukaryota</taxon>
        <taxon>Metazoa</taxon>
        <taxon>Ecdysozoa</taxon>
        <taxon>Arthropoda</taxon>
        <taxon>Hexapoda</taxon>
        <taxon>Insecta</taxon>
        <taxon>Pterygota</taxon>
        <taxon>Neoptera</taxon>
        <taxon>Endopterygota</taxon>
        <taxon>Diptera</taxon>
        <taxon>Brachycera</taxon>
        <taxon>Muscomorpha</taxon>
        <taxon>Ephydroidea</taxon>
        <taxon>Drosophilidae</taxon>
        <taxon>Drosophila</taxon>
        <taxon>Sophophora</taxon>
    </lineage>
</organism>
<accession>A0A6P4F3W6</accession>